<reference evidence="1" key="2">
    <citation type="submission" date="2022-01" db="EMBL/GenBank/DDBJ databases">
        <authorList>
            <person name="Yamashiro T."/>
            <person name="Shiraishi A."/>
            <person name="Satake H."/>
            <person name="Nakayama K."/>
        </authorList>
    </citation>
    <scope>NUCLEOTIDE SEQUENCE</scope>
</reference>
<dbReference type="EMBL" id="BQNB010009261">
    <property type="protein sequence ID" value="GJS61027.1"/>
    <property type="molecule type" value="Genomic_DNA"/>
</dbReference>
<protein>
    <submittedName>
        <fullName evidence="1">Uncharacterized protein</fullName>
    </submittedName>
</protein>
<organism evidence="1 2">
    <name type="scientific">Tanacetum coccineum</name>
    <dbReference type="NCBI Taxonomy" id="301880"/>
    <lineage>
        <taxon>Eukaryota</taxon>
        <taxon>Viridiplantae</taxon>
        <taxon>Streptophyta</taxon>
        <taxon>Embryophyta</taxon>
        <taxon>Tracheophyta</taxon>
        <taxon>Spermatophyta</taxon>
        <taxon>Magnoliopsida</taxon>
        <taxon>eudicotyledons</taxon>
        <taxon>Gunneridae</taxon>
        <taxon>Pentapetalae</taxon>
        <taxon>asterids</taxon>
        <taxon>campanulids</taxon>
        <taxon>Asterales</taxon>
        <taxon>Asteraceae</taxon>
        <taxon>Asteroideae</taxon>
        <taxon>Anthemideae</taxon>
        <taxon>Anthemidinae</taxon>
        <taxon>Tanacetum</taxon>
    </lineage>
</organism>
<evidence type="ECO:0000313" key="2">
    <source>
        <dbReference type="Proteomes" id="UP001151760"/>
    </source>
</evidence>
<dbReference type="Proteomes" id="UP001151760">
    <property type="component" value="Unassembled WGS sequence"/>
</dbReference>
<gene>
    <name evidence="1" type="ORF">Tco_0655811</name>
</gene>
<evidence type="ECO:0000313" key="1">
    <source>
        <dbReference type="EMBL" id="GJS61027.1"/>
    </source>
</evidence>
<accession>A0ABQ4X7E1</accession>
<proteinExistence type="predicted"/>
<sequence length="227" mass="26410">MEKEIDLKKKIKELDNIICKVGQSAQTVHMLTKPQAFYDNTHKQALGYQNTFYLKKAHRIKPTLYDGVVMSNTHVAMLVIDDEETLILEEESQSKMFEKAKDPEVIAKKIPHKPINYEKLNRLTEDFRKHIFNVFDKDLLNEITEVQIVFDQMEVAVQQSLVDKQCLEIAKKEILLKNDRLLQKIMSQDVLLTVMNSMSLNNDSVNMEMQECESCEKCLNLDNELSK</sequence>
<name>A0ABQ4X7E1_9ASTR</name>
<comment type="caution">
    <text evidence="1">The sequence shown here is derived from an EMBL/GenBank/DDBJ whole genome shotgun (WGS) entry which is preliminary data.</text>
</comment>
<reference evidence="1" key="1">
    <citation type="journal article" date="2022" name="Int. J. Mol. Sci.">
        <title>Draft Genome of Tanacetum Coccineum: Genomic Comparison of Closely Related Tanacetum-Family Plants.</title>
        <authorList>
            <person name="Yamashiro T."/>
            <person name="Shiraishi A."/>
            <person name="Nakayama K."/>
            <person name="Satake H."/>
        </authorList>
    </citation>
    <scope>NUCLEOTIDE SEQUENCE</scope>
</reference>
<keyword evidence="2" id="KW-1185">Reference proteome</keyword>